<evidence type="ECO:0000313" key="3">
    <source>
        <dbReference type="Proteomes" id="UP000515570"/>
    </source>
</evidence>
<proteinExistence type="predicted"/>
<evidence type="ECO:0000313" key="2">
    <source>
        <dbReference type="EMBL" id="QMV85118.1"/>
    </source>
</evidence>
<evidence type="ECO:0000256" key="1">
    <source>
        <dbReference type="SAM" id="MobiDB-lite"/>
    </source>
</evidence>
<dbReference type="AlphaFoldDB" id="A0A7G5FES7"/>
<gene>
    <name evidence="2" type="ORF">HW450_12460</name>
</gene>
<accession>A0A7G5FES7</accession>
<sequence>MTITEEETVAEVSEARSEQAPPPPAPAPSLERPVSQHTINAGQVGGVCGYTVFGDEIRAYPDTSCEFAAAIFDVA</sequence>
<organism evidence="2 3">
    <name type="scientific">Corynebacterium hindlerae</name>
    <dbReference type="NCBI Taxonomy" id="699041"/>
    <lineage>
        <taxon>Bacteria</taxon>
        <taxon>Bacillati</taxon>
        <taxon>Actinomycetota</taxon>
        <taxon>Actinomycetes</taxon>
        <taxon>Mycobacteriales</taxon>
        <taxon>Corynebacteriaceae</taxon>
        <taxon>Corynebacterium</taxon>
    </lineage>
</organism>
<feature type="region of interest" description="Disordered" evidence="1">
    <location>
        <begin position="1"/>
        <end position="33"/>
    </location>
</feature>
<dbReference type="EMBL" id="CP059833">
    <property type="protein sequence ID" value="QMV85118.1"/>
    <property type="molecule type" value="Genomic_DNA"/>
</dbReference>
<dbReference type="RefSeq" id="WP_182385924.1">
    <property type="nucleotide sequence ID" value="NZ_CP059833.1"/>
</dbReference>
<protein>
    <submittedName>
        <fullName evidence="2">Uncharacterized protein</fullName>
    </submittedName>
</protein>
<name>A0A7G5FES7_9CORY</name>
<keyword evidence="3" id="KW-1185">Reference proteome</keyword>
<reference evidence="2 3" key="1">
    <citation type="submission" date="2020-07" db="EMBL/GenBank/DDBJ databases">
        <title>non toxigenic Corynebacterium sp. nov from a clinical source.</title>
        <authorList>
            <person name="Bernier A.-M."/>
            <person name="Bernard K."/>
        </authorList>
    </citation>
    <scope>NUCLEOTIDE SEQUENCE [LARGE SCALE GENOMIC DNA]</scope>
    <source>
        <strain evidence="3">NML 93-0612</strain>
    </source>
</reference>
<dbReference type="Proteomes" id="UP000515570">
    <property type="component" value="Chromosome"/>
</dbReference>